<evidence type="ECO:0000313" key="5">
    <source>
        <dbReference type="Proteomes" id="UP000694843"/>
    </source>
</evidence>
<reference evidence="6" key="1">
    <citation type="submission" date="2025-08" db="UniProtKB">
        <authorList>
            <consortium name="RefSeq"/>
        </authorList>
    </citation>
    <scope>IDENTIFICATION</scope>
    <source>
        <tissue evidence="6">Whole organism</tissue>
    </source>
</reference>
<keyword evidence="5" id="KW-1185">Reference proteome</keyword>
<evidence type="ECO:0000256" key="2">
    <source>
        <dbReference type="ARBA" id="ARBA00022737"/>
    </source>
</evidence>
<dbReference type="GO" id="GO:0008305">
    <property type="term" value="C:integrin complex"/>
    <property type="evidence" value="ECO:0007669"/>
    <property type="project" value="TreeGrafter"/>
</dbReference>
<dbReference type="PANTHER" id="PTHR23220">
    <property type="entry name" value="INTEGRIN ALPHA"/>
    <property type="match status" value="1"/>
</dbReference>
<dbReference type="PANTHER" id="PTHR23220:SF133">
    <property type="entry name" value="INTEGRIN ALPHA-PS2"/>
    <property type="match status" value="1"/>
</dbReference>
<evidence type="ECO:0000313" key="6">
    <source>
        <dbReference type="RefSeq" id="XP_018018987.1"/>
    </source>
</evidence>
<dbReference type="GO" id="GO:0098609">
    <property type="term" value="P:cell-cell adhesion"/>
    <property type="evidence" value="ECO:0007669"/>
    <property type="project" value="TreeGrafter"/>
</dbReference>
<dbReference type="Gene3D" id="2.130.10.130">
    <property type="entry name" value="Integrin alpha, N-terminal"/>
    <property type="match status" value="1"/>
</dbReference>
<dbReference type="OrthoDB" id="5573735at2759"/>
<dbReference type="SMART" id="SM00191">
    <property type="entry name" value="Int_alpha"/>
    <property type="match status" value="1"/>
</dbReference>
<dbReference type="InterPro" id="IPR013517">
    <property type="entry name" value="FG-GAP"/>
</dbReference>
<dbReference type="InterPro" id="IPR013519">
    <property type="entry name" value="Int_alpha_beta-p"/>
</dbReference>
<dbReference type="AlphaFoldDB" id="A0A8B7NZ16"/>
<feature type="repeat" description="FG-GAP" evidence="4">
    <location>
        <begin position="21"/>
        <end position="79"/>
    </location>
</feature>
<dbReference type="RefSeq" id="XP_018018987.1">
    <property type="nucleotide sequence ID" value="XM_018163498.2"/>
</dbReference>
<dbReference type="GO" id="GO:0005178">
    <property type="term" value="F:integrin binding"/>
    <property type="evidence" value="ECO:0007669"/>
    <property type="project" value="TreeGrafter"/>
</dbReference>
<name>A0A8B7NZ16_HYAAZ</name>
<evidence type="ECO:0000256" key="1">
    <source>
        <dbReference type="ARBA" id="ARBA00022729"/>
    </source>
</evidence>
<protein>
    <submittedName>
        <fullName evidence="6">Integrin alpha-PS5-like</fullName>
    </submittedName>
</protein>
<evidence type="ECO:0000256" key="3">
    <source>
        <dbReference type="ARBA" id="ARBA00023180"/>
    </source>
</evidence>
<keyword evidence="1" id="KW-0732">Signal</keyword>
<dbReference type="PROSITE" id="PS51470">
    <property type="entry name" value="FG_GAP"/>
    <property type="match status" value="1"/>
</dbReference>
<dbReference type="KEGG" id="hazt:108675474"/>
<proteinExistence type="predicted"/>
<dbReference type="Pfam" id="PF01839">
    <property type="entry name" value="FG-GAP"/>
    <property type="match status" value="1"/>
</dbReference>
<dbReference type="GeneID" id="108675474"/>
<dbReference type="GO" id="GO:0009897">
    <property type="term" value="C:external side of plasma membrane"/>
    <property type="evidence" value="ECO:0007669"/>
    <property type="project" value="TreeGrafter"/>
</dbReference>
<dbReference type="InterPro" id="IPR028994">
    <property type="entry name" value="Integrin_alpha_N"/>
</dbReference>
<accession>A0A8B7NZ16</accession>
<dbReference type="GO" id="GO:0033627">
    <property type="term" value="P:cell adhesion mediated by integrin"/>
    <property type="evidence" value="ECO:0007669"/>
    <property type="project" value="TreeGrafter"/>
</dbReference>
<dbReference type="Proteomes" id="UP000694843">
    <property type="component" value="Unplaced"/>
</dbReference>
<evidence type="ECO:0000256" key="4">
    <source>
        <dbReference type="PROSITE-ProRule" id="PRU00803"/>
    </source>
</evidence>
<organism evidence="5 6">
    <name type="scientific">Hyalella azteca</name>
    <name type="common">Amphipod</name>
    <dbReference type="NCBI Taxonomy" id="294128"/>
    <lineage>
        <taxon>Eukaryota</taxon>
        <taxon>Metazoa</taxon>
        <taxon>Ecdysozoa</taxon>
        <taxon>Arthropoda</taxon>
        <taxon>Crustacea</taxon>
        <taxon>Multicrustacea</taxon>
        <taxon>Malacostraca</taxon>
        <taxon>Eumalacostraca</taxon>
        <taxon>Peracarida</taxon>
        <taxon>Amphipoda</taxon>
        <taxon>Senticaudata</taxon>
        <taxon>Talitrida</taxon>
        <taxon>Talitroidea</taxon>
        <taxon>Hyalellidae</taxon>
        <taxon>Hyalella</taxon>
    </lineage>
</organism>
<keyword evidence="3" id="KW-0325">Glycoprotein</keyword>
<gene>
    <name evidence="6" type="primary">LOC108675474</name>
</gene>
<dbReference type="GO" id="GO:0007229">
    <property type="term" value="P:integrin-mediated signaling pathway"/>
    <property type="evidence" value="ECO:0007669"/>
    <property type="project" value="TreeGrafter"/>
</dbReference>
<sequence>MAAASTYLFEKVNGDGLITRASLFTSQENNFLFAYCGYSLAVGDFDANGLEDVVVGCPWYDKDIGAIVIFYQKKSGNSYKMEMESQHRFGLDPEARFGSSISWIEDMDGDGYRGDEGYNDIEILRAEKGMTNFGWAIASGSGNLAVSAYGQSVAVFK</sequence>
<keyword evidence="2" id="KW-0677">Repeat</keyword>
<dbReference type="GO" id="GO:0007160">
    <property type="term" value="P:cell-matrix adhesion"/>
    <property type="evidence" value="ECO:0007669"/>
    <property type="project" value="TreeGrafter"/>
</dbReference>
<dbReference type="SUPFAM" id="SSF69318">
    <property type="entry name" value="Integrin alpha N-terminal domain"/>
    <property type="match status" value="1"/>
</dbReference>